<dbReference type="GO" id="GO:0003700">
    <property type="term" value="F:DNA-binding transcription factor activity"/>
    <property type="evidence" value="ECO:0007669"/>
    <property type="project" value="TreeGrafter"/>
</dbReference>
<keyword evidence="3" id="KW-0804">Transcription</keyword>
<dbReference type="PANTHER" id="PTHR30055">
    <property type="entry name" value="HTH-TYPE TRANSCRIPTIONAL REGULATOR RUTR"/>
    <property type="match status" value="1"/>
</dbReference>
<reference evidence="7" key="1">
    <citation type="submission" date="2015-11" db="EMBL/GenBank/DDBJ databases">
        <authorList>
            <person name="Varghese N."/>
        </authorList>
    </citation>
    <scope>NUCLEOTIDE SEQUENCE [LARGE SCALE GENOMIC DNA]</scope>
    <source>
        <strain evidence="7">DSM 45899</strain>
    </source>
</reference>
<evidence type="ECO:0000256" key="4">
    <source>
        <dbReference type="PROSITE-ProRule" id="PRU00335"/>
    </source>
</evidence>
<feature type="domain" description="HTH tetR-type" evidence="5">
    <location>
        <begin position="19"/>
        <end position="79"/>
    </location>
</feature>
<accession>A0A0S4QSP8</accession>
<dbReference type="PROSITE" id="PS50977">
    <property type="entry name" value="HTH_TETR_2"/>
    <property type="match status" value="1"/>
</dbReference>
<dbReference type="Gene3D" id="1.10.357.10">
    <property type="entry name" value="Tetracycline Repressor, domain 2"/>
    <property type="match status" value="1"/>
</dbReference>
<evidence type="ECO:0000259" key="5">
    <source>
        <dbReference type="PROSITE" id="PS50977"/>
    </source>
</evidence>
<dbReference type="SUPFAM" id="SSF48498">
    <property type="entry name" value="Tetracyclin repressor-like, C-terminal domain"/>
    <property type="match status" value="1"/>
</dbReference>
<evidence type="ECO:0000256" key="1">
    <source>
        <dbReference type="ARBA" id="ARBA00023015"/>
    </source>
</evidence>
<dbReference type="InterPro" id="IPR036271">
    <property type="entry name" value="Tet_transcr_reg_TetR-rel_C_sf"/>
</dbReference>
<evidence type="ECO:0000256" key="3">
    <source>
        <dbReference type="ARBA" id="ARBA00023163"/>
    </source>
</evidence>
<dbReference type="InterPro" id="IPR009057">
    <property type="entry name" value="Homeodomain-like_sf"/>
</dbReference>
<dbReference type="Gene3D" id="1.10.10.60">
    <property type="entry name" value="Homeodomain-like"/>
    <property type="match status" value="1"/>
</dbReference>
<dbReference type="GO" id="GO:0000976">
    <property type="term" value="F:transcription cis-regulatory region binding"/>
    <property type="evidence" value="ECO:0007669"/>
    <property type="project" value="TreeGrafter"/>
</dbReference>
<dbReference type="PANTHER" id="PTHR30055:SF234">
    <property type="entry name" value="HTH-TYPE TRANSCRIPTIONAL REGULATOR BETI"/>
    <property type="match status" value="1"/>
</dbReference>
<organism evidence="6 7">
    <name type="scientific">Parafrankia irregularis</name>
    <dbReference type="NCBI Taxonomy" id="795642"/>
    <lineage>
        <taxon>Bacteria</taxon>
        <taxon>Bacillati</taxon>
        <taxon>Actinomycetota</taxon>
        <taxon>Actinomycetes</taxon>
        <taxon>Frankiales</taxon>
        <taxon>Frankiaceae</taxon>
        <taxon>Parafrankia</taxon>
    </lineage>
</organism>
<keyword evidence="7" id="KW-1185">Reference proteome</keyword>
<feature type="DNA-binding region" description="H-T-H motif" evidence="4">
    <location>
        <begin position="42"/>
        <end position="61"/>
    </location>
</feature>
<evidence type="ECO:0000256" key="2">
    <source>
        <dbReference type="ARBA" id="ARBA00023125"/>
    </source>
</evidence>
<evidence type="ECO:0000313" key="7">
    <source>
        <dbReference type="Proteomes" id="UP000198802"/>
    </source>
</evidence>
<keyword evidence="1" id="KW-0805">Transcription regulation</keyword>
<dbReference type="EMBL" id="FAOZ01000016">
    <property type="protein sequence ID" value="CUU58050.1"/>
    <property type="molecule type" value="Genomic_DNA"/>
</dbReference>
<dbReference type="AlphaFoldDB" id="A0A0S4QSP8"/>
<evidence type="ECO:0000313" key="6">
    <source>
        <dbReference type="EMBL" id="CUU58050.1"/>
    </source>
</evidence>
<dbReference type="InterPro" id="IPR001647">
    <property type="entry name" value="HTH_TetR"/>
</dbReference>
<protein>
    <submittedName>
        <fullName evidence="6">Regulatory protein, tetR family</fullName>
    </submittedName>
</protein>
<sequence length="212" mass="23280">MVVKPTRAYRSPHRAAQAQATRAAILDAAVELFCADGYARTTMQAIAAKAGVAVESVYGLAPKARLLELALERTVVAGENTPLAQEESFRAALDAEDQRDQLRLFGVMAGRRARSYAAISRAYVQAAAQDEAIAAAWHEQERRRLQDMRLFVEAVAARGDLRPELTVECAATRLWAACNWYTAWLLYEAEPDRDEASVAGWFEVTAAALLLP</sequence>
<dbReference type="Pfam" id="PF00440">
    <property type="entry name" value="TetR_N"/>
    <property type="match status" value="1"/>
</dbReference>
<proteinExistence type="predicted"/>
<dbReference type="InterPro" id="IPR050109">
    <property type="entry name" value="HTH-type_TetR-like_transc_reg"/>
</dbReference>
<name>A0A0S4QSP8_9ACTN</name>
<gene>
    <name evidence="6" type="ORF">Ga0074812_11680</name>
</gene>
<keyword evidence="2 4" id="KW-0238">DNA-binding</keyword>
<dbReference type="Proteomes" id="UP000198802">
    <property type="component" value="Unassembled WGS sequence"/>
</dbReference>
<dbReference type="SUPFAM" id="SSF46689">
    <property type="entry name" value="Homeodomain-like"/>
    <property type="match status" value="1"/>
</dbReference>